<proteinExistence type="predicted"/>
<gene>
    <name evidence="1" type="ORF">VP01_8412g1</name>
</gene>
<dbReference type="EMBL" id="LAVV01013952">
    <property type="protein sequence ID" value="KNZ45174.1"/>
    <property type="molecule type" value="Genomic_DNA"/>
</dbReference>
<dbReference type="Proteomes" id="UP000037035">
    <property type="component" value="Unassembled WGS sequence"/>
</dbReference>
<protein>
    <submittedName>
        <fullName evidence="1">Uncharacterized protein</fullName>
    </submittedName>
</protein>
<dbReference type="AlphaFoldDB" id="A0A0L6U9D9"/>
<organism evidence="1 2">
    <name type="scientific">Puccinia sorghi</name>
    <dbReference type="NCBI Taxonomy" id="27349"/>
    <lineage>
        <taxon>Eukaryota</taxon>
        <taxon>Fungi</taxon>
        <taxon>Dikarya</taxon>
        <taxon>Basidiomycota</taxon>
        <taxon>Pucciniomycotina</taxon>
        <taxon>Pucciniomycetes</taxon>
        <taxon>Pucciniales</taxon>
        <taxon>Pucciniaceae</taxon>
        <taxon>Puccinia</taxon>
    </lineage>
</organism>
<dbReference type="VEuPathDB" id="FungiDB:VP01_8412g1"/>
<comment type="caution">
    <text evidence="1">The sequence shown here is derived from an EMBL/GenBank/DDBJ whole genome shotgun (WGS) entry which is preliminary data.</text>
</comment>
<sequence>MTFVWCQQFFWWYEKTLDSIIYETRNRVRSWMILTKCSEAAECSRHCNLYFRDTVRLLQRNSWWHSSSQREARPRPTYHCVGKMALSLKINRNKLSFCSRAPLTCLLYPQEATCRYYAHSCKLESGQSIQSDRYSCK</sequence>
<accession>A0A0L6U9D9</accession>
<evidence type="ECO:0000313" key="2">
    <source>
        <dbReference type="Proteomes" id="UP000037035"/>
    </source>
</evidence>
<dbReference type="OrthoDB" id="2717295at2759"/>
<evidence type="ECO:0000313" key="1">
    <source>
        <dbReference type="EMBL" id="KNZ45174.1"/>
    </source>
</evidence>
<reference evidence="1 2" key="1">
    <citation type="submission" date="2015-08" db="EMBL/GenBank/DDBJ databases">
        <title>Next Generation Sequencing and Analysis of the Genome of Puccinia sorghi L Schw, the Causal Agent of Maize Common Rust.</title>
        <authorList>
            <person name="Rochi L."/>
            <person name="Burguener G."/>
            <person name="Darino M."/>
            <person name="Turjanski A."/>
            <person name="Kreff E."/>
            <person name="Dieguez M.J."/>
            <person name="Sacco F."/>
        </authorList>
    </citation>
    <scope>NUCLEOTIDE SEQUENCE [LARGE SCALE GENOMIC DNA]</scope>
    <source>
        <strain evidence="1 2">RO10H11247</strain>
    </source>
</reference>
<name>A0A0L6U9D9_9BASI</name>
<keyword evidence="2" id="KW-1185">Reference proteome</keyword>